<sequence length="57" mass="6850">MEEKEFFLFPNGGNLLFYLFQAGGVWGKKIIFFFPDFPEIHLRIVDNRRENPSKKDR</sequence>
<proteinExistence type="predicted"/>
<comment type="caution">
    <text evidence="1">The sequence shown here is derived from an EMBL/GenBank/DDBJ whole genome shotgun (WGS) entry which is preliminary data.</text>
</comment>
<dbReference type="HOGENOM" id="CLU_2992316_0_0_9"/>
<accession>C2L0P0</accession>
<keyword evidence="2" id="KW-1185">Reference proteome</keyword>
<dbReference type="InParanoid" id="C2L0P0"/>
<gene>
    <name evidence="1" type="ORF">HMPREF6123_2309</name>
</gene>
<evidence type="ECO:0000313" key="2">
    <source>
        <dbReference type="Proteomes" id="UP000004121"/>
    </source>
</evidence>
<name>C2L0P0_9FIRM</name>
<dbReference type="STRING" id="585501.HMPREF6123_2309"/>
<dbReference type="EMBL" id="ACKX01000215">
    <property type="protein sequence ID" value="EEJ50413.1"/>
    <property type="molecule type" value="Genomic_DNA"/>
</dbReference>
<reference evidence="1 2" key="1">
    <citation type="submission" date="2009-04" db="EMBL/GenBank/DDBJ databases">
        <authorList>
            <person name="Qin X."/>
            <person name="Bachman B."/>
            <person name="Battles P."/>
            <person name="Bell A."/>
            <person name="Bess C."/>
            <person name="Bickham C."/>
            <person name="Chaboub L."/>
            <person name="Chen D."/>
            <person name="Coyle M."/>
            <person name="Deiros D.R."/>
            <person name="Dinh H."/>
            <person name="Forbes L."/>
            <person name="Fowler G."/>
            <person name="Francisco L."/>
            <person name="Fu Q."/>
            <person name="Gubbala S."/>
            <person name="Hale W."/>
            <person name="Han Y."/>
            <person name="Hemphill L."/>
            <person name="Highlander S.K."/>
            <person name="Hirani K."/>
            <person name="Hogues M."/>
            <person name="Jackson L."/>
            <person name="Jakkamsetti A."/>
            <person name="Javaid M."/>
            <person name="Jiang H."/>
            <person name="Korchina V."/>
            <person name="Kovar C."/>
            <person name="Lara F."/>
            <person name="Lee S."/>
            <person name="Mata R."/>
            <person name="Mathew T."/>
            <person name="Moen C."/>
            <person name="Morales K."/>
            <person name="Munidasa M."/>
            <person name="Nazareth L."/>
            <person name="Ngo R."/>
            <person name="Nguyen L."/>
            <person name="Okwuonu G."/>
            <person name="Ongeri F."/>
            <person name="Patil S."/>
            <person name="Petrosino J."/>
            <person name="Pham C."/>
            <person name="Pham P."/>
            <person name="Pu L.-L."/>
            <person name="Puazo M."/>
            <person name="Raj R."/>
            <person name="Reid J."/>
            <person name="Rouhana J."/>
            <person name="Saada N."/>
            <person name="Shang Y."/>
            <person name="Simmons D."/>
            <person name="Thornton R."/>
            <person name="Warren J."/>
            <person name="Weissenberger G."/>
            <person name="Zhang J."/>
            <person name="Zhang L."/>
            <person name="Zhou C."/>
            <person name="Zhu D."/>
            <person name="Muzny D."/>
            <person name="Worley K."/>
            <person name="Gibbs R."/>
        </authorList>
    </citation>
    <scope>NUCLEOTIDE SEQUENCE [LARGE SCALE GENOMIC DNA]</scope>
    <source>
        <strain evidence="1 2">F0268</strain>
    </source>
</reference>
<organism evidence="1 2">
    <name type="scientific">Oribacterium sinus F0268</name>
    <dbReference type="NCBI Taxonomy" id="585501"/>
    <lineage>
        <taxon>Bacteria</taxon>
        <taxon>Bacillati</taxon>
        <taxon>Bacillota</taxon>
        <taxon>Clostridia</taxon>
        <taxon>Lachnospirales</taxon>
        <taxon>Lachnospiraceae</taxon>
        <taxon>Oribacterium</taxon>
    </lineage>
</organism>
<protein>
    <submittedName>
        <fullName evidence="1">Uncharacterized protein</fullName>
    </submittedName>
</protein>
<evidence type="ECO:0000313" key="1">
    <source>
        <dbReference type="EMBL" id="EEJ50413.1"/>
    </source>
</evidence>
<dbReference type="AlphaFoldDB" id="C2L0P0"/>
<dbReference type="Proteomes" id="UP000004121">
    <property type="component" value="Unassembled WGS sequence"/>
</dbReference>